<dbReference type="AlphaFoldDB" id="A0A8J3R159"/>
<evidence type="ECO:0000256" key="4">
    <source>
        <dbReference type="ARBA" id="ARBA00022692"/>
    </source>
</evidence>
<feature type="transmembrane region" description="Helical" evidence="7">
    <location>
        <begin position="183"/>
        <end position="209"/>
    </location>
</feature>
<evidence type="ECO:0000313" key="11">
    <source>
        <dbReference type="Proteomes" id="UP000642748"/>
    </source>
</evidence>
<keyword evidence="5 7" id="KW-1133">Transmembrane helix</keyword>
<sequence>MALLESAHEGQPPAGAGTEPGRRTRSGRRASAPRRQDNVTAYLMIAPMVILLGIFVMWPLVYSVYLSTFKISFYKAPQFVGAQFYQYVLESSDFWHSIWIGLYYALLVVPTGIVIALLLASFIKTLSGRVAAFMKVTIYLPAVVSTVIASVLFTFMYQDEGVVNWFLSLVNHAPVAWLNSPRWALPAIAVPGIWLGFGITTLILLAALLDIPESYYESAKLDGAGFFQRLWYITIPLLKNVLLYLVVTGFTLAVQMLDLPLIMTNGGPVGATSTPNYYIFNSFRDLTPYATSYSLTASLLLFAVLGTISIVIFRLIKSDKAVDG</sequence>
<dbReference type="EMBL" id="BONZ01000081">
    <property type="protein sequence ID" value="GIH19475.1"/>
    <property type="molecule type" value="Genomic_DNA"/>
</dbReference>
<dbReference type="Proteomes" id="UP000642748">
    <property type="component" value="Unassembled WGS sequence"/>
</dbReference>
<feature type="transmembrane region" description="Helical" evidence="7">
    <location>
        <begin position="98"/>
        <end position="120"/>
    </location>
</feature>
<protein>
    <submittedName>
        <fullName evidence="10">Sugar ABC transporter permease</fullName>
    </submittedName>
</protein>
<dbReference type="PANTHER" id="PTHR30193">
    <property type="entry name" value="ABC TRANSPORTER PERMEASE PROTEIN"/>
    <property type="match status" value="1"/>
</dbReference>
<evidence type="ECO:0000256" key="1">
    <source>
        <dbReference type="ARBA" id="ARBA00004651"/>
    </source>
</evidence>
<gene>
    <name evidence="10" type="primary">lacF</name>
    <name evidence="10" type="ORF">Raf01_76470</name>
</gene>
<feature type="domain" description="ABC transmembrane type-1" evidence="9">
    <location>
        <begin position="94"/>
        <end position="312"/>
    </location>
</feature>
<feature type="transmembrane region" description="Helical" evidence="7">
    <location>
        <begin position="230"/>
        <end position="254"/>
    </location>
</feature>
<evidence type="ECO:0000256" key="8">
    <source>
        <dbReference type="SAM" id="MobiDB-lite"/>
    </source>
</evidence>
<keyword evidence="6 7" id="KW-0472">Membrane</keyword>
<evidence type="ECO:0000256" key="6">
    <source>
        <dbReference type="ARBA" id="ARBA00023136"/>
    </source>
</evidence>
<dbReference type="GO" id="GO:0005886">
    <property type="term" value="C:plasma membrane"/>
    <property type="evidence" value="ECO:0007669"/>
    <property type="project" value="UniProtKB-SubCell"/>
</dbReference>
<comment type="caution">
    <text evidence="10">The sequence shown here is derived from an EMBL/GenBank/DDBJ whole genome shotgun (WGS) entry which is preliminary data.</text>
</comment>
<keyword evidence="3" id="KW-1003">Cell membrane</keyword>
<dbReference type="RefSeq" id="WP_239134285.1">
    <property type="nucleotide sequence ID" value="NZ_BONZ01000081.1"/>
</dbReference>
<dbReference type="InterPro" id="IPR035906">
    <property type="entry name" value="MetI-like_sf"/>
</dbReference>
<accession>A0A8J3R159</accession>
<feature type="transmembrane region" description="Helical" evidence="7">
    <location>
        <begin position="132"/>
        <end position="157"/>
    </location>
</feature>
<keyword evidence="11" id="KW-1185">Reference proteome</keyword>
<dbReference type="Gene3D" id="1.10.3720.10">
    <property type="entry name" value="MetI-like"/>
    <property type="match status" value="1"/>
</dbReference>
<proteinExistence type="inferred from homology"/>
<dbReference type="PANTHER" id="PTHR30193:SF37">
    <property type="entry name" value="INNER MEMBRANE ABC TRANSPORTER PERMEASE PROTEIN YCJO"/>
    <property type="match status" value="1"/>
</dbReference>
<name>A0A8J3R159_9ACTN</name>
<comment type="similarity">
    <text evidence="7">Belongs to the binding-protein-dependent transport system permease family.</text>
</comment>
<reference evidence="10" key="1">
    <citation type="submission" date="2021-01" db="EMBL/GenBank/DDBJ databases">
        <title>Whole genome shotgun sequence of Rugosimonospora africana NBRC 104875.</title>
        <authorList>
            <person name="Komaki H."/>
            <person name="Tamura T."/>
        </authorList>
    </citation>
    <scope>NUCLEOTIDE SEQUENCE</scope>
    <source>
        <strain evidence="10">NBRC 104875</strain>
    </source>
</reference>
<evidence type="ECO:0000256" key="2">
    <source>
        <dbReference type="ARBA" id="ARBA00022448"/>
    </source>
</evidence>
<dbReference type="SUPFAM" id="SSF161098">
    <property type="entry name" value="MetI-like"/>
    <property type="match status" value="1"/>
</dbReference>
<feature type="transmembrane region" description="Helical" evidence="7">
    <location>
        <begin position="39"/>
        <end position="61"/>
    </location>
</feature>
<dbReference type="CDD" id="cd06261">
    <property type="entry name" value="TM_PBP2"/>
    <property type="match status" value="1"/>
</dbReference>
<evidence type="ECO:0000313" key="10">
    <source>
        <dbReference type="EMBL" id="GIH19475.1"/>
    </source>
</evidence>
<evidence type="ECO:0000256" key="3">
    <source>
        <dbReference type="ARBA" id="ARBA00022475"/>
    </source>
</evidence>
<feature type="region of interest" description="Disordered" evidence="8">
    <location>
        <begin position="1"/>
        <end position="33"/>
    </location>
</feature>
<comment type="subcellular location">
    <subcellularLocation>
        <location evidence="1 7">Cell membrane</location>
        <topology evidence="1 7">Multi-pass membrane protein</topology>
    </subcellularLocation>
</comment>
<keyword evidence="2 7" id="KW-0813">Transport</keyword>
<organism evidence="10 11">
    <name type="scientific">Rugosimonospora africana</name>
    <dbReference type="NCBI Taxonomy" id="556532"/>
    <lineage>
        <taxon>Bacteria</taxon>
        <taxon>Bacillati</taxon>
        <taxon>Actinomycetota</taxon>
        <taxon>Actinomycetes</taxon>
        <taxon>Micromonosporales</taxon>
        <taxon>Micromonosporaceae</taxon>
        <taxon>Rugosimonospora</taxon>
    </lineage>
</organism>
<evidence type="ECO:0000256" key="5">
    <source>
        <dbReference type="ARBA" id="ARBA00022989"/>
    </source>
</evidence>
<evidence type="ECO:0000259" key="9">
    <source>
        <dbReference type="PROSITE" id="PS50928"/>
    </source>
</evidence>
<dbReference type="GO" id="GO:0055085">
    <property type="term" value="P:transmembrane transport"/>
    <property type="evidence" value="ECO:0007669"/>
    <property type="project" value="InterPro"/>
</dbReference>
<dbReference type="InterPro" id="IPR000515">
    <property type="entry name" value="MetI-like"/>
</dbReference>
<feature type="transmembrane region" description="Helical" evidence="7">
    <location>
        <begin position="293"/>
        <end position="316"/>
    </location>
</feature>
<dbReference type="InterPro" id="IPR051393">
    <property type="entry name" value="ABC_transporter_permease"/>
</dbReference>
<dbReference type="Pfam" id="PF00528">
    <property type="entry name" value="BPD_transp_1"/>
    <property type="match status" value="1"/>
</dbReference>
<dbReference type="PROSITE" id="PS50928">
    <property type="entry name" value="ABC_TM1"/>
    <property type="match status" value="1"/>
</dbReference>
<feature type="compositionally biased region" description="Basic residues" evidence="8">
    <location>
        <begin position="23"/>
        <end position="32"/>
    </location>
</feature>
<evidence type="ECO:0000256" key="7">
    <source>
        <dbReference type="RuleBase" id="RU363032"/>
    </source>
</evidence>
<keyword evidence="4 7" id="KW-0812">Transmembrane</keyword>